<dbReference type="GO" id="GO:0005789">
    <property type="term" value="C:endoplasmic reticulum membrane"/>
    <property type="evidence" value="ECO:0007669"/>
    <property type="project" value="UniProtKB-SubCell"/>
</dbReference>
<evidence type="ECO:0000259" key="6">
    <source>
        <dbReference type="PROSITE" id="PS51352"/>
    </source>
</evidence>
<keyword evidence="4" id="KW-0472">Membrane</keyword>
<evidence type="ECO:0000256" key="2">
    <source>
        <dbReference type="ARBA" id="ARBA00022692"/>
    </source>
</evidence>
<dbReference type="SUPFAM" id="SSF52833">
    <property type="entry name" value="Thioredoxin-like"/>
    <property type="match status" value="3"/>
</dbReference>
<keyword evidence="3" id="KW-1133">Transmembrane helix</keyword>
<evidence type="ECO:0000313" key="8">
    <source>
        <dbReference type="Proteomes" id="UP000703661"/>
    </source>
</evidence>
<comment type="caution">
    <text evidence="7">The sequence shown here is derived from an EMBL/GenBank/DDBJ whole genome shotgun (WGS) entry which is preliminary data.</text>
</comment>
<dbReference type="Gene3D" id="3.40.30.10">
    <property type="entry name" value="Glutaredoxin"/>
    <property type="match status" value="4"/>
</dbReference>
<dbReference type="Pfam" id="PF00085">
    <property type="entry name" value="Thioredoxin"/>
    <property type="match status" value="2"/>
</dbReference>
<name>A0A9P6MRH6_9FUNG</name>
<dbReference type="PANTHER" id="PTHR46426:SF1">
    <property type="entry name" value="PROTEIN DISULFIDE-ISOMERASE TMX3"/>
    <property type="match status" value="1"/>
</dbReference>
<reference evidence="7" key="1">
    <citation type="journal article" date="2020" name="Fungal Divers.">
        <title>Resolving the Mortierellaceae phylogeny through synthesis of multi-gene phylogenetics and phylogenomics.</title>
        <authorList>
            <person name="Vandepol N."/>
            <person name="Liber J."/>
            <person name="Desiro A."/>
            <person name="Na H."/>
            <person name="Kennedy M."/>
            <person name="Barry K."/>
            <person name="Grigoriev I.V."/>
            <person name="Miller A.N."/>
            <person name="O'Donnell K."/>
            <person name="Stajich J.E."/>
            <person name="Bonito G."/>
        </authorList>
    </citation>
    <scope>NUCLEOTIDE SEQUENCE</scope>
    <source>
        <strain evidence="7">NRRL 2769</strain>
    </source>
</reference>
<organism evidence="7 8">
    <name type="scientific">Entomortierella chlamydospora</name>
    <dbReference type="NCBI Taxonomy" id="101097"/>
    <lineage>
        <taxon>Eukaryota</taxon>
        <taxon>Fungi</taxon>
        <taxon>Fungi incertae sedis</taxon>
        <taxon>Mucoromycota</taxon>
        <taxon>Mortierellomycotina</taxon>
        <taxon>Mortierellomycetes</taxon>
        <taxon>Mortierellales</taxon>
        <taxon>Mortierellaceae</taxon>
        <taxon>Entomortierella</taxon>
    </lineage>
</organism>
<dbReference type="AlphaFoldDB" id="A0A9P6MRH6"/>
<dbReference type="PROSITE" id="PS00194">
    <property type="entry name" value="THIOREDOXIN_1"/>
    <property type="match status" value="1"/>
</dbReference>
<evidence type="ECO:0000256" key="1">
    <source>
        <dbReference type="ARBA" id="ARBA00004389"/>
    </source>
</evidence>
<dbReference type="InterPro" id="IPR013766">
    <property type="entry name" value="Thioredoxin_domain"/>
</dbReference>
<dbReference type="InterPro" id="IPR052250">
    <property type="entry name" value="PDI_TMX3"/>
</dbReference>
<evidence type="ECO:0000256" key="3">
    <source>
        <dbReference type="ARBA" id="ARBA00022989"/>
    </source>
</evidence>
<sequence length="520" mass="57798">MCVSQGFVKFYSPQCPHCRVLAPTWEQLAMDHKDWEQTRDFKFAEVNCLIEGDVCDDNDVIRYPHLQVFHDGKPVQLYTGPRSIDDLNTFVKTISEEYKNIAVQDEGFDSDINPDGEVVVLDTDNYQSTLNNGEPWMVEYYAPWCGHCKALAPVYEKVAKELRGKVNVAKVDCPANEVICRSQQVRGYPTIKLHQYGQATVFQKARDLETLVDFAIGGTKPSITPINNADIETIKASGEVFFVLFYDPKTSEGKEAATKTISKLSQIYYQQFKFYITGDSQASGAFSVTNMPALLVLKDERHYQFTGSLSDVNAAKAWVEQVKEPIVTAITNANSAFVFSSPGWVLLGLFDPSKKSTNAARITLVETAHAYKKGLASGERSLIDGYPIRFAMLDGTKWTNYLKNALHVEVLNLPVIVAVNSAKEAFYPHDSDGRRVQIDQAALLQYIADIEAGTLEEQSMLSGTQLTFRRLSQRIANGISVVVDHPYVSILLVISIIYGIVRKLGGGGPESRNEGLSKAD</sequence>
<dbReference type="InterPro" id="IPR017937">
    <property type="entry name" value="Thioredoxin_CS"/>
</dbReference>
<feature type="domain" description="Thioredoxin" evidence="6">
    <location>
        <begin position="92"/>
        <end position="324"/>
    </location>
</feature>
<accession>A0A9P6MRH6</accession>
<dbReference type="Proteomes" id="UP000703661">
    <property type="component" value="Unassembled WGS sequence"/>
</dbReference>
<evidence type="ECO:0000313" key="7">
    <source>
        <dbReference type="EMBL" id="KAG0010223.1"/>
    </source>
</evidence>
<dbReference type="Pfam" id="PF13848">
    <property type="entry name" value="Thioredoxin_6"/>
    <property type="match status" value="1"/>
</dbReference>
<protein>
    <recommendedName>
        <fullName evidence="6">Thioredoxin domain-containing protein</fullName>
    </recommendedName>
</protein>
<keyword evidence="2" id="KW-0812">Transmembrane</keyword>
<feature type="domain" description="Thioredoxin" evidence="6">
    <location>
        <begin position="1"/>
        <end position="91"/>
    </location>
</feature>
<comment type="function">
    <text evidence="5">Probable disulfide isomerase, which participates in the folding of proteins containing disulfide bonds. May act as a dithiol oxidase. Acts as a regulator of endoplasmic reticulum-mitochondria contact sites via its ability to regulate redox signals.</text>
</comment>
<evidence type="ECO:0000256" key="4">
    <source>
        <dbReference type="ARBA" id="ARBA00023136"/>
    </source>
</evidence>
<dbReference type="PRINTS" id="PR00421">
    <property type="entry name" value="THIOREDOXIN"/>
</dbReference>
<keyword evidence="8" id="KW-1185">Reference proteome</keyword>
<dbReference type="PROSITE" id="PS51352">
    <property type="entry name" value="THIOREDOXIN_2"/>
    <property type="match status" value="2"/>
</dbReference>
<dbReference type="CDD" id="cd02961">
    <property type="entry name" value="PDI_a_family"/>
    <property type="match status" value="1"/>
</dbReference>
<evidence type="ECO:0000256" key="5">
    <source>
        <dbReference type="ARBA" id="ARBA00045246"/>
    </source>
</evidence>
<gene>
    <name evidence="7" type="ORF">BGZ80_001662</name>
</gene>
<dbReference type="EMBL" id="JAAAID010001386">
    <property type="protein sequence ID" value="KAG0010223.1"/>
    <property type="molecule type" value="Genomic_DNA"/>
</dbReference>
<dbReference type="PANTHER" id="PTHR46426">
    <property type="entry name" value="PROTEIN DISULFIDE-ISOMERASE TMX3"/>
    <property type="match status" value="1"/>
</dbReference>
<proteinExistence type="predicted"/>
<comment type="subcellular location">
    <subcellularLocation>
        <location evidence="1">Endoplasmic reticulum membrane</location>
        <topology evidence="1">Single-pass membrane protein</topology>
    </subcellularLocation>
</comment>
<dbReference type="InterPro" id="IPR036249">
    <property type="entry name" value="Thioredoxin-like_sf"/>
</dbReference>